<organism evidence="2 3">
    <name type="scientific">Hirundo rustica rustica</name>
    <dbReference type="NCBI Taxonomy" id="333673"/>
    <lineage>
        <taxon>Eukaryota</taxon>
        <taxon>Metazoa</taxon>
        <taxon>Chordata</taxon>
        <taxon>Craniata</taxon>
        <taxon>Vertebrata</taxon>
        <taxon>Euteleostomi</taxon>
        <taxon>Archelosauria</taxon>
        <taxon>Archosauria</taxon>
        <taxon>Dinosauria</taxon>
        <taxon>Saurischia</taxon>
        <taxon>Theropoda</taxon>
        <taxon>Coelurosauria</taxon>
        <taxon>Aves</taxon>
        <taxon>Neognathae</taxon>
        <taxon>Neoaves</taxon>
        <taxon>Telluraves</taxon>
        <taxon>Australaves</taxon>
        <taxon>Passeriformes</taxon>
        <taxon>Sylvioidea</taxon>
        <taxon>Hirundinidae</taxon>
        <taxon>Hirundo</taxon>
    </lineage>
</organism>
<feature type="region of interest" description="Disordered" evidence="1">
    <location>
        <begin position="1"/>
        <end position="30"/>
    </location>
</feature>
<gene>
    <name evidence="2" type="ORF">DUI87_11866</name>
</gene>
<comment type="caution">
    <text evidence="2">The sequence shown here is derived from an EMBL/GenBank/DDBJ whole genome shotgun (WGS) entry which is preliminary data.</text>
</comment>
<evidence type="ECO:0000256" key="1">
    <source>
        <dbReference type="SAM" id="MobiDB-lite"/>
    </source>
</evidence>
<feature type="compositionally biased region" description="Polar residues" evidence="1">
    <location>
        <begin position="56"/>
        <end position="65"/>
    </location>
</feature>
<keyword evidence="3" id="KW-1185">Reference proteome</keyword>
<name>A0A3M0KEY6_HIRRU</name>
<accession>A0A3M0KEY6</accession>
<dbReference type="AlphaFoldDB" id="A0A3M0KEY6"/>
<protein>
    <submittedName>
        <fullName evidence="2">Uncharacterized protein</fullName>
    </submittedName>
</protein>
<evidence type="ECO:0000313" key="3">
    <source>
        <dbReference type="Proteomes" id="UP000269221"/>
    </source>
</evidence>
<evidence type="ECO:0000313" key="2">
    <source>
        <dbReference type="EMBL" id="RMC11742.1"/>
    </source>
</evidence>
<sequence>MHLGQTESGAAAHFPQATSEDNPPPGPLSLAKARLQAQGRASQWLSCAGDAMKTSCDPQTLTPAASKQAGEKRLDTVKTNVPEEALPTTPKVSLYRLMVLMSGSIVQPQIRHLLLLAYMLVFVLSSKKLSSHSV</sequence>
<dbReference type="Proteomes" id="UP000269221">
    <property type="component" value="Unassembled WGS sequence"/>
</dbReference>
<proteinExistence type="predicted"/>
<feature type="region of interest" description="Disordered" evidence="1">
    <location>
        <begin position="54"/>
        <end position="73"/>
    </location>
</feature>
<dbReference type="EMBL" id="QRBI01000108">
    <property type="protein sequence ID" value="RMC11742.1"/>
    <property type="molecule type" value="Genomic_DNA"/>
</dbReference>
<reference evidence="2 3" key="1">
    <citation type="submission" date="2018-07" db="EMBL/GenBank/DDBJ databases">
        <title>A high quality draft genome assembly of the barn swallow (H. rustica rustica).</title>
        <authorList>
            <person name="Formenti G."/>
            <person name="Chiara M."/>
            <person name="Poveda L."/>
            <person name="Francoijs K.-J."/>
            <person name="Bonisoli-Alquati A."/>
            <person name="Canova L."/>
            <person name="Gianfranceschi L."/>
            <person name="Horner D.S."/>
            <person name="Saino N."/>
        </authorList>
    </citation>
    <scope>NUCLEOTIDE SEQUENCE [LARGE SCALE GENOMIC DNA]</scope>
    <source>
        <strain evidence="2">Chelidonia</strain>
        <tissue evidence="2">Blood</tissue>
    </source>
</reference>